<organism evidence="4 5">
    <name type="scientific">Cephalotrichum gorgonifer</name>
    <dbReference type="NCBI Taxonomy" id="2041049"/>
    <lineage>
        <taxon>Eukaryota</taxon>
        <taxon>Fungi</taxon>
        <taxon>Dikarya</taxon>
        <taxon>Ascomycota</taxon>
        <taxon>Pezizomycotina</taxon>
        <taxon>Sordariomycetes</taxon>
        <taxon>Hypocreomycetidae</taxon>
        <taxon>Microascales</taxon>
        <taxon>Microascaceae</taxon>
        <taxon>Cephalotrichum</taxon>
    </lineage>
</organism>
<name>A0AAE8MXP6_9PEZI</name>
<dbReference type="InterPro" id="IPR029058">
    <property type="entry name" value="AB_hydrolase_fold"/>
</dbReference>
<protein>
    <submittedName>
        <fullName evidence="4">Related to acetyl-hydrolase</fullName>
    </submittedName>
</protein>
<accession>A0AAE8MXP6</accession>
<dbReference type="InterPro" id="IPR050300">
    <property type="entry name" value="GDXG_lipolytic_enzyme"/>
</dbReference>
<comment type="caution">
    <text evidence="4">The sequence shown here is derived from an EMBL/GenBank/DDBJ whole genome shotgun (WGS) entry which is preliminary data.</text>
</comment>
<comment type="similarity">
    <text evidence="1">Belongs to the 'GDXG' lipolytic enzyme family.</text>
</comment>
<dbReference type="PROSITE" id="PS01173">
    <property type="entry name" value="LIPASE_GDXG_HIS"/>
    <property type="match status" value="1"/>
</dbReference>
<evidence type="ECO:0000313" key="5">
    <source>
        <dbReference type="Proteomes" id="UP001187682"/>
    </source>
</evidence>
<dbReference type="GO" id="GO:0016787">
    <property type="term" value="F:hydrolase activity"/>
    <property type="evidence" value="ECO:0007669"/>
    <property type="project" value="UniProtKB-KW"/>
</dbReference>
<evidence type="ECO:0000313" key="4">
    <source>
        <dbReference type="EMBL" id="SPO02666.1"/>
    </source>
</evidence>
<reference evidence="4" key="1">
    <citation type="submission" date="2018-03" db="EMBL/GenBank/DDBJ databases">
        <authorList>
            <person name="Guldener U."/>
        </authorList>
    </citation>
    <scope>NUCLEOTIDE SEQUENCE</scope>
</reference>
<evidence type="ECO:0000259" key="3">
    <source>
        <dbReference type="Pfam" id="PF07859"/>
    </source>
</evidence>
<evidence type="ECO:0000256" key="1">
    <source>
        <dbReference type="ARBA" id="ARBA00010515"/>
    </source>
</evidence>
<proteinExistence type="inferred from homology"/>
<dbReference type="PANTHER" id="PTHR48081:SF25">
    <property type="entry name" value="PUTATIVE (AFU_ORTHOLOGUE AFUA_3G11560)-RELATED"/>
    <property type="match status" value="1"/>
</dbReference>
<dbReference type="SUPFAM" id="SSF53474">
    <property type="entry name" value="alpha/beta-Hydrolases"/>
    <property type="match status" value="1"/>
</dbReference>
<dbReference type="EMBL" id="ONZQ02000007">
    <property type="protein sequence ID" value="SPO02666.1"/>
    <property type="molecule type" value="Genomic_DNA"/>
</dbReference>
<gene>
    <name evidence="4" type="ORF">DNG_05339</name>
</gene>
<keyword evidence="2" id="KW-0378">Hydrolase</keyword>
<evidence type="ECO:0000256" key="2">
    <source>
        <dbReference type="ARBA" id="ARBA00022801"/>
    </source>
</evidence>
<dbReference type="InterPro" id="IPR013094">
    <property type="entry name" value="AB_hydrolase_3"/>
</dbReference>
<feature type="domain" description="Alpha/beta hydrolase fold-3" evidence="3">
    <location>
        <begin position="160"/>
        <end position="396"/>
    </location>
</feature>
<dbReference type="Proteomes" id="UP001187682">
    <property type="component" value="Unassembled WGS sequence"/>
</dbReference>
<dbReference type="Pfam" id="PF07859">
    <property type="entry name" value="Abhydrolase_3"/>
    <property type="match status" value="1"/>
</dbReference>
<keyword evidence="5" id="KW-1185">Reference proteome</keyword>
<dbReference type="PANTHER" id="PTHR48081">
    <property type="entry name" value="AB HYDROLASE SUPERFAMILY PROTEIN C4A8.06C"/>
    <property type="match status" value="1"/>
</dbReference>
<dbReference type="Gene3D" id="3.40.50.1820">
    <property type="entry name" value="alpha/beta hydrolase"/>
    <property type="match status" value="1"/>
</dbReference>
<dbReference type="InterPro" id="IPR002168">
    <property type="entry name" value="Lipase_GDXG_HIS_AS"/>
</dbReference>
<dbReference type="AlphaFoldDB" id="A0AAE8MXP6"/>
<sequence length="479" mass="52846">MDKETLALVLALLPQVPLILRVCLLHVLRLSESAKYLDLRSAVTVSVIRSLIAPSRPATISETQRLTLRDPGIKGRIWVSKYTAPRPPETGVRDVLLAAIAGMRPPADPSLATRRPDIVPVEAEWTGYRAAANARSTLPPISEREKYAELMKECKSPVTVLFFHGGAYYLLDPSSHRPTTKKLAKLTGGRCYSVRYRLAPQNPFPSALQDALLSYLTLLYPAPDAFHEPVDPKHVVFAGDSAGGNLSMALLQTILEIRRQNAKVMWFGQEREVPLPGCAALSSPWVDMTLSSESWQRNAEFDYLPASAAQRLEAVPPCEVWPAKPPRMSYYADDAFLDHPLVTIALAADWRGAPPVYMSVGWELLADEQKFLASKLHASGVKVVFEEYEAMPHCFAMILSRLAEARRCFDGWTGFIRSAIEDPSGVESRGVTIKAKSLEEVELDLGSLCDLSDEDVKEQVQAQIASHLLASKALPPPKL</sequence>